<reference evidence="2" key="1">
    <citation type="submission" date="2021-02" db="EMBL/GenBank/DDBJ databases">
        <authorList>
            <person name="Dougan E. K."/>
            <person name="Rhodes N."/>
            <person name="Thang M."/>
            <person name="Chan C."/>
        </authorList>
    </citation>
    <scope>NUCLEOTIDE SEQUENCE</scope>
</reference>
<keyword evidence="3" id="KW-1185">Reference proteome</keyword>
<feature type="transmembrane region" description="Helical" evidence="1">
    <location>
        <begin position="12"/>
        <end position="31"/>
    </location>
</feature>
<keyword evidence="1" id="KW-0812">Transmembrane</keyword>
<dbReference type="Proteomes" id="UP000601435">
    <property type="component" value="Unassembled WGS sequence"/>
</dbReference>
<proteinExistence type="predicted"/>
<name>A0A812ZV70_9DINO</name>
<feature type="transmembrane region" description="Helical" evidence="1">
    <location>
        <begin position="99"/>
        <end position="117"/>
    </location>
</feature>
<dbReference type="OrthoDB" id="438730at2759"/>
<evidence type="ECO:0000313" key="2">
    <source>
        <dbReference type="EMBL" id="CAE7842814.1"/>
    </source>
</evidence>
<keyword evidence="1" id="KW-1133">Transmembrane helix</keyword>
<protein>
    <submittedName>
        <fullName evidence="2">Uncharacterized protein</fullName>
    </submittedName>
</protein>
<evidence type="ECO:0000313" key="3">
    <source>
        <dbReference type="Proteomes" id="UP000601435"/>
    </source>
</evidence>
<feature type="non-terminal residue" evidence="2">
    <location>
        <position position="1"/>
    </location>
</feature>
<feature type="non-terminal residue" evidence="2">
    <location>
        <position position="161"/>
    </location>
</feature>
<accession>A0A812ZV70</accession>
<dbReference type="EMBL" id="CAJNJA010050831">
    <property type="protein sequence ID" value="CAE7842814.1"/>
    <property type="molecule type" value="Genomic_DNA"/>
</dbReference>
<sequence>FEILALNRLVRIMLTVLIALPKIGVAFILMLSGCRWLAATQSFGDLILNALALEFVIGIDELMFEAFTPEQTRSFIEQTKIAYPREGQGGIQNESSMSLLLNTLAIILNLAWSYMYLNNWQQVLPNFFHDIRAHCQSRFAEMYTLKCPFMGDPDECFPFGE</sequence>
<gene>
    <name evidence="2" type="ORF">SNEC2469_LOCUS25637</name>
</gene>
<dbReference type="AlphaFoldDB" id="A0A812ZV70"/>
<comment type="caution">
    <text evidence="2">The sequence shown here is derived from an EMBL/GenBank/DDBJ whole genome shotgun (WGS) entry which is preliminary data.</text>
</comment>
<organism evidence="2 3">
    <name type="scientific">Symbiodinium necroappetens</name>
    <dbReference type="NCBI Taxonomy" id="1628268"/>
    <lineage>
        <taxon>Eukaryota</taxon>
        <taxon>Sar</taxon>
        <taxon>Alveolata</taxon>
        <taxon>Dinophyceae</taxon>
        <taxon>Suessiales</taxon>
        <taxon>Symbiodiniaceae</taxon>
        <taxon>Symbiodinium</taxon>
    </lineage>
</organism>
<evidence type="ECO:0000256" key="1">
    <source>
        <dbReference type="SAM" id="Phobius"/>
    </source>
</evidence>
<keyword evidence="1" id="KW-0472">Membrane</keyword>